<comment type="caution">
    <text evidence="1">The sequence shown here is derived from an EMBL/GenBank/DDBJ whole genome shotgun (WGS) entry which is preliminary data.</text>
</comment>
<gene>
    <name evidence="1" type="ORF">ETSY2_51780</name>
</gene>
<evidence type="ECO:0000313" key="2">
    <source>
        <dbReference type="Proteomes" id="UP000019140"/>
    </source>
</evidence>
<keyword evidence="2" id="KW-1185">Reference proteome</keyword>
<dbReference type="EMBL" id="AZHX01002689">
    <property type="protein sequence ID" value="ETW93234.1"/>
    <property type="molecule type" value="Genomic_DNA"/>
</dbReference>
<proteinExistence type="predicted"/>
<sequence length="59" mass="6853">MIVGGDITEEQSRISKWLFDPDVNIIYQLIDGQWVKIGTMSVIRVSALWLLIIQIQMNY</sequence>
<accession>W4L5T3</accession>
<protein>
    <submittedName>
        <fullName evidence="1">Uncharacterized protein</fullName>
    </submittedName>
</protein>
<dbReference type="HOGENOM" id="CLU_2951668_0_0_7"/>
<evidence type="ECO:0000313" key="1">
    <source>
        <dbReference type="EMBL" id="ETW93234.1"/>
    </source>
</evidence>
<reference evidence="1 2" key="1">
    <citation type="journal article" date="2014" name="Nature">
        <title>An environmental bacterial taxon with a large and distinct metabolic repertoire.</title>
        <authorList>
            <person name="Wilson M.C."/>
            <person name="Mori T."/>
            <person name="Ruckert C."/>
            <person name="Uria A.R."/>
            <person name="Helf M.J."/>
            <person name="Takada K."/>
            <person name="Gernert C."/>
            <person name="Steffens U.A."/>
            <person name="Heycke N."/>
            <person name="Schmitt S."/>
            <person name="Rinke C."/>
            <person name="Helfrich E.J."/>
            <person name="Brachmann A.O."/>
            <person name="Gurgui C."/>
            <person name="Wakimoto T."/>
            <person name="Kracht M."/>
            <person name="Crusemann M."/>
            <person name="Hentschel U."/>
            <person name="Abe I."/>
            <person name="Matsunaga S."/>
            <person name="Kalinowski J."/>
            <person name="Takeyama H."/>
            <person name="Piel J."/>
        </authorList>
    </citation>
    <scope>NUCLEOTIDE SEQUENCE [LARGE SCALE GENOMIC DNA]</scope>
    <source>
        <strain evidence="2">TSY2</strain>
    </source>
</reference>
<dbReference type="Proteomes" id="UP000019140">
    <property type="component" value="Unassembled WGS sequence"/>
</dbReference>
<dbReference type="AlphaFoldDB" id="W4L5T3"/>
<name>W4L5T3_9BACT</name>
<organism evidence="1 2">
    <name type="scientific">Candidatus Entotheonella gemina</name>
    <dbReference type="NCBI Taxonomy" id="1429439"/>
    <lineage>
        <taxon>Bacteria</taxon>
        <taxon>Pseudomonadati</taxon>
        <taxon>Nitrospinota/Tectimicrobiota group</taxon>
        <taxon>Candidatus Tectimicrobiota</taxon>
        <taxon>Candidatus Entotheonellia</taxon>
        <taxon>Candidatus Entotheonellales</taxon>
        <taxon>Candidatus Entotheonellaceae</taxon>
        <taxon>Candidatus Entotheonella</taxon>
    </lineage>
</organism>